<name>A0ABV0URN0_9TELE</name>
<evidence type="ECO:0008006" key="4">
    <source>
        <dbReference type="Google" id="ProtNLM"/>
    </source>
</evidence>
<gene>
    <name evidence="2" type="ORF">ILYODFUR_009255</name>
</gene>
<accession>A0ABV0URN0</accession>
<feature type="non-terminal residue" evidence="2">
    <location>
        <position position="1"/>
    </location>
</feature>
<feature type="region of interest" description="Disordered" evidence="1">
    <location>
        <begin position="32"/>
        <end position="55"/>
    </location>
</feature>
<proteinExistence type="predicted"/>
<evidence type="ECO:0000313" key="3">
    <source>
        <dbReference type="Proteomes" id="UP001482620"/>
    </source>
</evidence>
<dbReference type="EMBL" id="JAHRIQ010081738">
    <property type="protein sequence ID" value="MEQ2247421.1"/>
    <property type="molecule type" value="Genomic_DNA"/>
</dbReference>
<feature type="compositionally biased region" description="Polar residues" evidence="1">
    <location>
        <begin position="34"/>
        <end position="49"/>
    </location>
</feature>
<comment type="caution">
    <text evidence="2">The sequence shown here is derived from an EMBL/GenBank/DDBJ whole genome shotgun (WGS) entry which is preliminary data.</text>
</comment>
<sequence>ASFVKLQKISGGTFESSVWIFWRRGVCNAARFGSSGSSVLSTQRRTKTGTTKEPR</sequence>
<keyword evidence="3" id="KW-1185">Reference proteome</keyword>
<evidence type="ECO:0000256" key="1">
    <source>
        <dbReference type="SAM" id="MobiDB-lite"/>
    </source>
</evidence>
<protein>
    <recommendedName>
        <fullName evidence="4">Ribosomal protein L32</fullName>
    </recommendedName>
</protein>
<reference evidence="2 3" key="1">
    <citation type="submission" date="2021-06" db="EMBL/GenBank/DDBJ databases">
        <authorList>
            <person name="Palmer J.M."/>
        </authorList>
    </citation>
    <scope>NUCLEOTIDE SEQUENCE [LARGE SCALE GENOMIC DNA]</scope>
    <source>
        <strain evidence="3">if_2019</strain>
        <tissue evidence="2">Muscle</tissue>
    </source>
</reference>
<dbReference type="Proteomes" id="UP001482620">
    <property type="component" value="Unassembled WGS sequence"/>
</dbReference>
<evidence type="ECO:0000313" key="2">
    <source>
        <dbReference type="EMBL" id="MEQ2247421.1"/>
    </source>
</evidence>
<organism evidence="2 3">
    <name type="scientific">Ilyodon furcidens</name>
    <name type="common">goldbreast splitfin</name>
    <dbReference type="NCBI Taxonomy" id="33524"/>
    <lineage>
        <taxon>Eukaryota</taxon>
        <taxon>Metazoa</taxon>
        <taxon>Chordata</taxon>
        <taxon>Craniata</taxon>
        <taxon>Vertebrata</taxon>
        <taxon>Euteleostomi</taxon>
        <taxon>Actinopterygii</taxon>
        <taxon>Neopterygii</taxon>
        <taxon>Teleostei</taxon>
        <taxon>Neoteleostei</taxon>
        <taxon>Acanthomorphata</taxon>
        <taxon>Ovalentaria</taxon>
        <taxon>Atherinomorphae</taxon>
        <taxon>Cyprinodontiformes</taxon>
        <taxon>Goodeidae</taxon>
        <taxon>Ilyodon</taxon>
    </lineage>
</organism>